<feature type="region of interest" description="Disordered" evidence="1">
    <location>
        <begin position="1"/>
        <end position="68"/>
    </location>
</feature>
<accession>A0ABD3Q0J4</accession>
<proteinExistence type="predicted"/>
<sequence>MAIESSDADNNRAGQSNTTPNKPIFLSNNFYNYRNSKLKSREQDTSAPTPNESSNDSSSPTRSSLRDHFLTPLTDDSLQKYPPFNTSRHQSPAVLTPSVFTDTERTHVLDRFTKIFTAKIGDAISSGKLSQAWQRGSGGSRGSWLTTDYSKIYKTSTSNSSDSIVNARDYEAERDMIQPHLTPFIWGMTFSAVTLFSLRLGKWYQGRKMLLTNTTTTTGTIPPAKYNNVAMSEIKRDASRMQDLRHTRHDYSTYTTTNSNTTNNPFQASSSMQTIENLLSLPIDMALSLLIGISTTIYLTRPKVLLQDLSSSPLLSGKSVLSEELCKPFREEMETVNREFHTYNTNHGYKDESGQNVQKKGVISYSELWKEENLCEFDSLRAVRDFVANCRERDERIRRRSVEESGDDIFN</sequence>
<feature type="compositionally biased region" description="Polar residues" evidence="1">
    <location>
        <begin position="12"/>
        <end position="35"/>
    </location>
</feature>
<gene>
    <name evidence="2" type="ORF">ACHAWO_000508</name>
</gene>
<evidence type="ECO:0000313" key="3">
    <source>
        <dbReference type="Proteomes" id="UP001530400"/>
    </source>
</evidence>
<keyword evidence="3" id="KW-1185">Reference proteome</keyword>
<evidence type="ECO:0000313" key="2">
    <source>
        <dbReference type="EMBL" id="KAL3793698.1"/>
    </source>
</evidence>
<evidence type="ECO:0000256" key="1">
    <source>
        <dbReference type="SAM" id="MobiDB-lite"/>
    </source>
</evidence>
<protein>
    <submittedName>
        <fullName evidence="2">Uncharacterized protein</fullName>
    </submittedName>
</protein>
<comment type="caution">
    <text evidence="2">The sequence shown here is derived from an EMBL/GenBank/DDBJ whole genome shotgun (WGS) entry which is preliminary data.</text>
</comment>
<name>A0ABD3Q0J4_9STRA</name>
<dbReference type="AlphaFoldDB" id="A0ABD3Q0J4"/>
<dbReference type="EMBL" id="JALLPJ020000387">
    <property type="protein sequence ID" value="KAL3793698.1"/>
    <property type="molecule type" value="Genomic_DNA"/>
</dbReference>
<dbReference type="Proteomes" id="UP001530400">
    <property type="component" value="Unassembled WGS sequence"/>
</dbReference>
<organism evidence="2 3">
    <name type="scientific">Cyclotella atomus</name>
    <dbReference type="NCBI Taxonomy" id="382360"/>
    <lineage>
        <taxon>Eukaryota</taxon>
        <taxon>Sar</taxon>
        <taxon>Stramenopiles</taxon>
        <taxon>Ochrophyta</taxon>
        <taxon>Bacillariophyta</taxon>
        <taxon>Coscinodiscophyceae</taxon>
        <taxon>Thalassiosirophycidae</taxon>
        <taxon>Stephanodiscales</taxon>
        <taxon>Stephanodiscaceae</taxon>
        <taxon>Cyclotella</taxon>
    </lineage>
</organism>
<reference evidence="2 3" key="1">
    <citation type="submission" date="2024-10" db="EMBL/GenBank/DDBJ databases">
        <title>Updated reference genomes for cyclostephanoid diatoms.</title>
        <authorList>
            <person name="Roberts W.R."/>
            <person name="Alverson A.J."/>
        </authorList>
    </citation>
    <scope>NUCLEOTIDE SEQUENCE [LARGE SCALE GENOMIC DNA]</scope>
    <source>
        <strain evidence="2 3">AJA010-31</strain>
    </source>
</reference>
<feature type="compositionally biased region" description="Low complexity" evidence="1">
    <location>
        <begin position="49"/>
        <end position="63"/>
    </location>
</feature>